<reference evidence="1 2" key="1">
    <citation type="submission" date="2020-08" db="EMBL/GenBank/DDBJ databases">
        <title>Genomic Encyclopedia of Type Strains, Phase IV (KMG-V): Genome sequencing to study the core and pangenomes of soil and plant-associated prokaryotes.</title>
        <authorList>
            <person name="Whitman W."/>
        </authorList>
    </citation>
    <scope>NUCLEOTIDE SEQUENCE [LARGE SCALE GENOMIC DNA]</scope>
    <source>
        <strain evidence="1 2">MP7CTX6</strain>
    </source>
</reference>
<name>A0A7W8YQR6_9SPHI</name>
<dbReference type="AlphaFoldDB" id="A0A7W8YQR6"/>
<organism evidence="1 2">
    <name type="scientific">Pedobacter cryoconitis</name>
    <dbReference type="NCBI Taxonomy" id="188932"/>
    <lineage>
        <taxon>Bacteria</taxon>
        <taxon>Pseudomonadati</taxon>
        <taxon>Bacteroidota</taxon>
        <taxon>Sphingobacteriia</taxon>
        <taxon>Sphingobacteriales</taxon>
        <taxon>Sphingobacteriaceae</taxon>
        <taxon>Pedobacter</taxon>
    </lineage>
</organism>
<sequence>MKLQSTTKIFSSLLILSVIVLFTSCKKQYTDYSYSNLVSFSLKGNDGEILKGAITAQDITVYWPPFTKVPDSIIPQITIAERASISPASGKKVAFKETTKFTVTAQDGTQTVYTLKPVINQPIPYISGFSPAYSHDNNGVRVFYPDTELDLQGDYFLADSLATKLYLEVEGGQEIPMLITTLAKTRIISEVLSEKLKKGTYFKVKIVSGSRTIYSGRCLMGEALPLIPEADILYTKTFKAGDTFTLAGININTISAVTVAANLTAAPQNLVVQIKTAGEVTLKIPDNMPAGTYSVLNYTYAADMYHPTKTNTLYTRLIVK</sequence>
<gene>
    <name evidence="1" type="ORF">HDE69_001126</name>
</gene>
<dbReference type="Gene3D" id="2.60.40.2340">
    <property type="match status" value="1"/>
</dbReference>
<comment type="caution">
    <text evidence="1">The sequence shown here is derived from an EMBL/GenBank/DDBJ whole genome shotgun (WGS) entry which is preliminary data.</text>
</comment>
<evidence type="ECO:0000313" key="1">
    <source>
        <dbReference type="EMBL" id="MBB5620088.1"/>
    </source>
</evidence>
<dbReference type="PROSITE" id="PS51257">
    <property type="entry name" value="PROKAR_LIPOPROTEIN"/>
    <property type="match status" value="1"/>
</dbReference>
<protein>
    <recommendedName>
        <fullName evidence="3">DUF5018 domain-containing protein</fullName>
    </recommendedName>
</protein>
<dbReference type="EMBL" id="JACHCF010000002">
    <property type="protein sequence ID" value="MBB5620088.1"/>
    <property type="molecule type" value="Genomic_DNA"/>
</dbReference>
<dbReference type="RefSeq" id="WP_183866126.1">
    <property type="nucleotide sequence ID" value="NZ_JACHCF010000002.1"/>
</dbReference>
<evidence type="ECO:0000313" key="2">
    <source>
        <dbReference type="Proteomes" id="UP000537718"/>
    </source>
</evidence>
<evidence type="ECO:0008006" key="3">
    <source>
        <dbReference type="Google" id="ProtNLM"/>
    </source>
</evidence>
<proteinExistence type="predicted"/>
<accession>A0A7W8YQR6</accession>
<dbReference type="Proteomes" id="UP000537718">
    <property type="component" value="Unassembled WGS sequence"/>
</dbReference>